<dbReference type="AlphaFoldDB" id="A0A3D8LE43"/>
<keyword evidence="1" id="KW-0880">Kelch repeat</keyword>
<dbReference type="SUPFAM" id="SSF117281">
    <property type="entry name" value="Kelch motif"/>
    <property type="match status" value="1"/>
</dbReference>
<comment type="caution">
    <text evidence="4">The sequence shown here is derived from an EMBL/GenBank/DDBJ whole genome shotgun (WGS) entry which is preliminary data.</text>
</comment>
<dbReference type="Pfam" id="PF01344">
    <property type="entry name" value="Kelch_1"/>
    <property type="match status" value="2"/>
</dbReference>
<accession>A0A3D8LE43</accession>
<feature type="signal peptide" evidence="3">
    <location>
        <begin position="1"/>
        <end position="25"/>
    </location>
</feature>
<dbReference type="EMBL" id="QRGR01000008">
    <property type="protein sequence ID" value="RDV15667.1"/>
    <property type="molecule type" value="Genomic_DNA"/>
</dbReference>
<dbReference type="Proteomes" id="UP000256708">
    <property type="component" value="Unassembled WGS sequence"/>
</dbReference>
<protein>
    <submittedName>
        <fullName evidence="4">Galactose oxidase</fullName>
    </submittedName>
</protein>
<evidence type="ECO:0000256" key="3">
    <source>
        <dbReference type="SAM" id="SignalP"/>
    </source>
</evidence>
<dbReference type="OrthoDB" id="103335at2"/>
<name>A0A3D8LE43_9BACT</name>
<dbReference type="InterPro" id="IPR015915">
    <property type="entry name" value="Kelch-typ_b-propeller"/>
</dbReference>
<keyword evidence="5" id="KW-1185">Reference proteome</keyword>
<dbReference type="PANTHER" id="PTHR45632">
    <property type="entry name" value="LD33804P"/>
    <property type="match status" value="1"/>
</dbReference>
<dbReference type="PROSITE" id="PS51257">
    <property type="entry name" value="PROKAR_LIPOPROTEIN"/>
    <property type="match status" value="1"/>
</dbReference>
<reference evidence="5" key="1">
    <citation type="submission" date="2018-08" db="EMBL/GenBank/DDBJ databases">
        <authorList>
            <person name="Liu Z.-W."/>
            <person name="Du Z.-J."/>
        </authorList>
    </citation>
    <scope>NUCLEOTIDE SEQUENCE [LARGE SCALE GENOMIC DNA]</scope>
    <source>
        <strain evidence="5">H4X</strain>
    </source>
</reference>
<keyword evidence="2" id="KW-0677">Repeat</keyword>
<feature type="chain" id="PRO_5017561365" evidence="3">
    <location>
        <begin position="26"/>
        <end position="351"/>
    </location>
</feature>
<proteinExistence type="predicted"/>
<dbReference type="SMART" id="SM00612">
    <property type="entry name" value="Kelch"/>
    <property type="match status" value="3"/>
</dbReference>
<dbReference type="Gene3D" id="2.120.10.80">
    <property type="entry name" value="Kelch-type beta propeller"/>
    <property type="match status" value="2"/>
</dbReference>
<dbReference type="PANTHER" id="PTHR45632:SF3">
    <property type="entry name" value="KELCH-LIKE PROTEIN 32"/>
    <property type="match status" value="1"/>
</dbReference>
<evidence type="ECO:0000313" key="4">
    <source>
        <dbReference type="EMBL" id="RDV15667.1"/>
    </source>
</evidence>
<evidence type="ECO:0000256" key="1">
    <source>
        <dbReference type="ARBA" id="ARBA00022441"/>
    </source>
</evidence>
<evidence type="ECO:0000256" key="2">
    <source>
        <dbReference type="ARBA" id="ARBA00022737"/>
    </source>
</evidence>
<dbReference type="InterPro" id="IPR006652">
    <property type="entry name" value="Kelch_1"/>
</dbReference>
<sequence length="351" mass="38320">MTILYKNMRLLTSLFLMLTMCVFTSCDSEEVLLGNWTRQSDFAGTARTGAVAFTIDGRAYVGTGSDGTNRLNDFWQYNPESNEWTRMADFPGVARSGAVGFAANGKGYIGTGYDGTNNLNDFWEFDPAGQGTWTQIADFPGTARFGAVAMTLENKGYVAAGYDGSYRKDFWQFDPATGTWTERTELSGARRVNGFAFTVNDKGYIGGGLNNGILETDLIEYTPATDTWRNMRSLNSAERPGTEYPTPRTNATAFAINNRAYLLGGTRVSRADTQTGEPYSSNPTNAAAQSDAWEYNPATDTWRTLSGATRAASRESAIGFAIGDYGYIGLGRNGTTRSSEIWQYDVTRGGD</sequence>
<gene>
    <name evidence="4" type="ORF">DXT99_09300</name>
</gene>
<evidence type="ECO:0000313" key="5">
    <source>
        <dbReference type="Proteomes" id="UP000256708"/>
    </source>
</evidence>
<organism evidence="4 5">
    <name type="scientific">Pontibacter diazotrophicus</name>
    <dbReference type="NCBI Taxonomy" id="1400979"/>
    <lineage>
        <taxon>Bacteria</taxon>
        <taxon>Pseudomonadati</taxon>
        <taxon>Bacteroidota</taxon>
        <taxon>Cytophagia</taxon>
        <taxon>Cytophagales</taxon>
        <taxon>Hymenobacteraceae</taxon>
        <taxon>Pontibacter</taxon>
    </lineage>
</organism>
<keyword evidence="3" id="KW-0732">Signal</keyword>